<dbReference type="GO" id="GO:1904680">
    <property type="term" value="F:peptide transmembrane transporter activity"/>
    <property type="evidence" value="ECO:0007669"/>
    <property type="project" value="TreeGrafter"/>
</dbReference>
<dbReference type="GO" id="GO:0015833">
    <property type="term" value="P:peptide transport"/>
    <property type="evidence" value="ECO:0007669"/>
    <property type="project" value="TreeGrafter"/>
</dbReference>
<dbReference type="CDD" id="cd00995">
    <property type="entry name" value="PBP2_NikA_DppA_OppA_like"/>
    <property type="match status" value="1"/>
</dbReference>
<dbReference type="RefSeq" id="WP_109705240.1">
    <property type="nucleotide sequence ID" value="NZ_QGDB01000002.1"/>
</dbReference>
<dbReference type="InterPro" id="IPR000914">
    <property type="entry name" value="SBP_5_dom"/>
</dbReference>
<evidence type="ECO:0000256" key="2">
    <source>
        <dbReference type="ARBA" id="ARBA00005695"/>
    </source>
</evidence>
<organism evidence="5 6">
    <name type="scientific">Falsochrobactrum shanghaiense</name>
    <dbReference type="NCBI Taxonomy" id="2201899"/>
    <lineage>
        <taxon>Bacteria</taxon>
        <taxon>Pseudomonadati</taxon>
        <taxon>Pseudomonadota</taxon>
        <taxon>Alphaproteobacteria</taxon>
        <taxon>Hyphomicrobiales</taxon>
        <taxon>Brucellaceae</taxon>
        <taxon>Falsochrobactrum</taxon>
    </lineage>
</organism>
<reference evidence="5 6" key="1">
    <citation type="submission" date="2018-05" db="EMBL/GenBank/DDBJ databases">
        <title>Comparative genomic sequence analysis between strain HN4 and CCM 8460T (Falsochrobactrum ovis) will provide more evidence to prove that HN4 is a new species of Falsochrobactrum.</title>
        <authorList>
            <person name="Lyu W."/>
            <person name="Sun L."/>
            <person name="Yao L."/>
        </authorList>
    </citation>
    <scope>NUCLEOTIDE SEQUENCE [LARGE SCALE GENOMIC DNA]</scope>
    <source>
        <strain evidence="5 6">HN4</strain>
    </source>
</reference>
<sequence>MENTMKLSRRSLMAGTGALLGLAGLGMSPRVAFAQDTVLRAAITGYGVLNTLDPGKASLVPEFYMIWGLYNALLTFDDKMQIVPDLAESYELHENGALGFKLRSGVKFHDGSTLTAEDVKFSLERLLDKDLASPNASKVAAIETVEVIDDLNLTIHTKGPFAPLLTFLTNARTGTQILSKSAYEKLGPEGYARTPVGTGPYKLATWDAGTGLKLEAFEDYFEGAPAIKTVHVPLIVEEPSGVTALLGGQIDMTSTVPTSDVPQLMNNSDVEVLRQPGLNVRFISLNLKKPPFDDVHFRRAVSMAFQREAMVQTVLFGEGAPLNGFFPPLLGDYFTPGERPLTSFNPEAAKAELAKSKYKADEHPVEVVTWGGGWWKRYAEIFVAQVNQVLGTKFTVSVTDSNAAFARQTSGDFVAGVWGWLGFIDPDEYVGDILHTEGWRNMGKYSNPEIDALLEQARAQLDPAKRAELYHEIEAKAIEEMPIIPCFTSNIHNLLASNVKGFVQKPYSNFADQFVKLSLV</sequence>
<dbReference type="InterPro" id="IPR039424">
    <property type="entry name" value="SBP_5"/>
</dbReference>
<gene>
    <name evidence="5" type="ORF">DKP76_04340</name>
</gene>
<evidence type="ECO:0000313" key="6">
    <source>
        <dbReference type="Proteomes" id="UP000245865"/>
    </source>
</evidence>
<dbReference type="GO" id="GO:0043190">
    <property type="term" value="C:ATP-binding cassette (ABC) transporter complex"/>
    <property type="evidence" value="ECO:0007669"/>
    <property type="project" value="InterPro"/>
</dbReference>
<dbReference type="Proteomes" id="UP000245865">
    <property type="component" value="Unassembled WGS sequence"/>
</dbReference>
<dbReference type="InterPro" id="IPR030678">
    <property type="entry name" value="Peptide/Ni-bd"/>
</dbReference>
<keyword evidence="6" id="KW-1185">Reference proteome</keyword>
<evidence type="ECO:0000256" key="3">
    <source>
        <dbReference type="ARBA" id="ARBA00022764"/>
    </source>
</evidence>
<comment type="similarity">
    <text evidence="2">Belongs to the bacterial solute-binding protein 5 family.</text>
</comment>
<keyword evidence="3" id="KW-0574">Periplasm</keyword>
<dbReference type="SUPFAM" id="SSF53850">
    <property type="entry name" value="Periplasmic binding protein-like II"/>
    <property type="match status" value="1"/>
</dbReference>
<dbReference type="PROSITE" id="PS51318">
    <property type="entry name" value="TAT"/>
    <property type="match status" value="1"/>
</dbReference>
<dbReference type="Gene3D" id="3.90.76.10">
    <property type="entry name" value="Dipeptide-binding Protein, Domain 1"/>
    <property type="match status" value="1"/>
</dbReference>
<evidence type="ECO:0000256" key="1">
    <source>
        <dbReference type="ARBA" id="ARBA00004418"/>
    </source>
</evidence>
<evidence type="ECO:0000259" key="4">
    <source>
        <dbReference type="Pfam" id="PF00496"/>
    </source>
</evidence>
<dbReference type="InterPro" id="IPR006311">
    <property type="entry name" value="TAT_signal"/>
</dbReference>
<dbReference type="Pfam" id="PF00496">
    <property type="entry name" value="SBP_bac_5"/>
    <property type="match status" value="1"/>
</dbReference>
<feature type="domain" description="Solute-binding protein family 5" evidence="4">
    <location>
        <begin position="81"/>
        <end position="439"/>
    </location>
</feature>
<dbReference type="GO" id="GO:0030288">
    <property type="term" value="C:outer membrane-bounded periplasmic space"/>
    <property type="evidence" value="ECO:0007669"/>
    <property type="project" value="UniProtKB-ARBA"/>
</dbReference>
<accession>A0A316JC70</accession>
<evidence type="ECO:0000313" key="5">
    <source>
        <dbReference type="EMBL" id="PWL18339.1"/>
    </source>
</evidence>
<comment type="caution">
    <text evidence="5">The sequence shown here is derived from an EMBL/GenBank/DDBJ whole genome shotgun (WGS) entry which is preliminary data.</text>
</comment>
<dbReference type="OrthoDB" id="9803988at2"/>
<dbReference type="Gene3D" id="3.10.105.10">
    <property type="entry name" value="Dipeptide-binding Protein, Domain 3"/>
    <property type="match status" value="1"/>
</dbReference>
<name>A0A316JC70_9HYPH</name>
<protein>
    <recommendedName>
        <fullName evidence="4">Solute-binding protein family 5 domain-containing protein</fullName>
    </recommendedName>
</protein>
<dbReference type="Gene3D" id="3.40.190.10">
    <property type="entry name" value="Periplasmic binding protein-like II"/>
    <property type="match status" value="1"/>
</dbReference>
<dbReference type="PANTHER" id="PTHR30290">
    <property type="entry name" value="PERIPLASMIC BINDING COMPONENT OF ABC TRANSPORTER"/>
    <property type="match status" value="1"/>
</dbReference>
<dbReference type="AlphaFoldDB" id="A0A316JC70"/>
<dbReference type="EMBL" id="QGDB01000002">
    <property type="protein sequence ID" value="PWL18339.1"/>
    <property type="molecule type" value="Genomic_DNA"/>
</dbReference>
<comment type="subcellular location">
    <subcellularLocation>
        <location evidence="1">Periplasm</location>
    </subcellularLocation>
</comment>
<proteinExistence type="inferred from homology"/>
<dbReference type="PIRSF" id="PIRSF002741">
    <property type="entry name" value="MppA"/>
    <property type="match status" value="1"/>
</dbReference>